<dbReference type="EC" id="2.7.11.1" evidence="1"/>
<feature type="compositionally biased region" description="Low complexity" evidence="6">
    <location>
        <begin position="302"/>
        <end position="311"/>
    </location>
</feature>
<evidence type="ECO:0000256" key="6">
    <source>
        <dbReference type="SAM" id="MobiDB-lite"/>
    </source>
</evidence>
<keyword evidence="2" id="KW-0808">Transferase</keyword>
<evidence type="ECO:0000313" key="9">
    <source>
        <dbReference type="EMBL" id="RAQ94689.1"/>
    </source>
</evidence>
<reference evidence="9 10" key="1">
    <citation type="submission" date="2016-08" db="EMBL/GenBank/DDBJ databases">
        <title>Analysis of Carbohydrate Active Enzymes in Thermogemmatispora T81 Reveals Carbohydrate Degradation Ability.</title>
        <authorList>
            <person name="Tomazini A."/>
            <person name="Lal S."/>
            <person name="Stott M."/>
            <person name="Henrissat B."/>
            <person name="Polikarpov I."/>
            <person name="Sparling R."/>
            <person name="Levin D.B."/>
        </authorList>
    </citation>
    <scope>NUCLEOTIDE SEQUENCE [LARGE SCALE GENOMIC DNA]</scope>
    <source>
        <strain evidence="9 10">T81</strain>
    </source>
</reference>
<dbReference type="Proteomes" id="UP000248706">
    <property type="component" value="Unassembled WGS sequence"/>
</dbReference>
<dbReference type="Gene3D" id="3.30.200.20">
    <property type="entry name" value="Phosphorylase Kinase, domain 1"/>
    <property type="match status" value="1"/>
</dbReference>
<evidence type="ECO:0000256" key="1">
    <source>
        <dbReference type="ARBA" id="ARBA00012513"/>
    </source>
</evidence>
<dbReference type="GO" id="GO:0004674">
    <property type="term" value="F:protein serine/threonine kinase activity"/>
    <property type="evidence" value="ECO:0007669"/>
    <property type="project" value="UniProtKB-EC"/>
</dbReference>
<keyword evidence="10" id="KW-1185">Reference proteome</keyword>
<dbReference type="PANTHER" id="PTHR43289">
    <property type="entry name" value="MITOGEN-ACTIVATED PROTEIN KINASE KINASE KINASE 20-RELATED"/>
    <property type="match status" value="1"/>
</dbReference>
<evidence type="ECO:0000256" key="2">
    <source>
        <dbReference type="ARBA" id="ARBA00022679"/>
    </source>
</evidence>
<keyword evidence="4" id="KW-0418">Kinase</keyword>
<dbReference type="CDD" id="cd14014">
    <property type="entry name" value="STKc_PknB_like"/>
    <property type="match status" value="1"/>
</dbReference>
<feature type="domain" description="Protein kinase" evidence="8">
    <location>
        <begin position="12"/>
        <end position="288"/>
    </location>
</feature>
<dbReference type="RefSeq" id="WP_189361301.1">
    <property type="nucleotide sequence ID" value="NZ_MCIF01000002.1"/>
</dbReference>
<keyword evidence="3" id="KW-0547">Nucleotide-binding</keyword>
<proteinExistence type="predicted"/>
<dbReference type="InterPro" id="IPR000719">
    <property type="entry name" value="Prot_kinase_dom"/>
</dbReference>
<dbReference type="PROSITE" id="PS00108">
    <property type="entry name" value="PROTEIN_KINASE_ST"/>
    <property type="match status" value="1"/>
</dbReference>
<dbReference type="Pfam" id="PF00069">
    <property type="entry name" value="Pkinase"/>
    <property type="match status" value="1"/>
</dbReference>
<sequence>MLALEGRQLGNYDVIRRIRVGGMGAVYEGRQRTAFGRRVAIKVILGDYASDPDMRRRFAREARTIARLQHPHILPLIEFGEEQGLLYLVMPFIDGGTLTSYLRRIYRPHVTGREPIPFNLAELIDMYLQLLEAVEHAHGEGLVHRDIKSSNVLLELPRSGVPHVYLADFGLVRPARQAESQIGRPIPLDQVPGTPQYMAPEQTRGIVTPLTDIYALGVLLFQMLTGELPYDDPDDIKVIQMQLRAPIPRPSRRNPRVPAAFDHVVRKAMAKRDEERFQSIAVLREAVILALEESQTIPAAAQEAQEAWLEPAPAPEPAPQRSRPQPFQDYDYAYDSPEEPQIEELPPEEDIAAATTLPDVTAETLSRPRPIPDYRSRHEPRTVALPMPEPLTIPRRGRPPALPAQGRPAIQRITEEPQPPLRRRIRPPTSSKRPLSLFVAIALIVIAILLLLLFAARGLNIGLFPPGVPLLGADPTVVITINAQSRTLQDTYLLTASPQVQTIDLNTRTIPARLLSASRSLAQTVSTTGTRTTQGSNARGLLLFSNHGLQPVTVPAGSTFSGSSGISVRLLTTVVVPPRQNDQDGTAVAAAQAVNPGAQGNIPAGDIAQPCCGRPTQIQVTNPAAFSGGSDGQTIHIVAQADLDHARQMLLPQLEHQLADQLRAALKEGETLAGTPNYQVSLTADPPPGSQADQVRVQLQVTGSATAYYPAQARQLASDLLSRQAQRTLGAAYQLQPRSLSASTPTVTDRGNHGLTYLSVSVHGTWSYRISPQTIARWQQDLRGTSSEVAQTYLRSQPGVASVQLRLPFGSQTLPQRADQIQIVVNSQ</sequence>
<accession>A0A328VCW4</accession>
<keyword evidence="7" id="KW-0472">Membrane</keyword>
<keyword evidence="7" id="KW-0812">Transmembrane</keyword>
<keyword evidence="5" id="KW-0067">ATP-binding</keyword>
<feature type="region of interest" description="Disordered" evidence="6">
    <location>
        <begin position="355"/>
        <end position="376"/>
    </location>
</feature>
<keyword evidence="7" id="KW-1133">Transmembrane helix</keyword>
<name>A0A328VCW4_9CHLR</name>
<evidence type="ECO:0000256" key="5">
    <source>
        <dbReference type="ARBA" id="ARBA00022840"/>
    </source>
</evidence>
<protein>
    <recommendedName>
        <fullName evidence="1">non-specific serine/threonine protein kinase</fullName>
        <ecNumber evidence="1">2.7.11.1</ecNumber>
    </recommendedName>
</protein>
<evidence type="ECO:0000256" key="7">
    <source>
        <dbReference type="SAM" id="Phobius"/>
    </source>
</evidence>
<feature type="region of interest" description="Disordered" evidence="6">
    <location>
        <begin position="302"/>
        <end position="333"/>
    </location>
</feature>
<dbReference type="GO" id="GO:0005524">
    <property type="term" value="F:ATP binding"/>
    <property type="evidence" value="ECO:0007669"/>
    <property type="project" value="UniProtKB-KW"/>
</dbReference>
<dbReference type="Pfam" id="PF04865">
    <property type="entry name" value="Baseplate_J"/>
    <property type="match status" value="1"/>
</dbReference>
<evidence type="ECO:0000259" key="8">
    <source>
        <dbReference type="PROSITE" id="PS50011"/>
    </source>
</evidence>
<feature type="transmembrane region" description="Helical" evidence="7">
    <location>
        <begin position="435"/>
        <end position="456"/>
    </location>
</feature>
<dbReference type="SMART" id="SM00220">
    <property type="entry name" value="S_TKc"/>
    <property type="match status" value="1"/>
</dbReference>
<evidence type="ECO:0000256" key="4">
    <source>
        <dbReference type="ARBA" id="ARBA00022777"/>
    </source>
</evidence>
<dbReference type="InterPro" id="IPR011009">
    <property type="entry name" value="Kinase-like_dom_sf"/>
</dbReference>
<dbReference type="InterPro" id="IPR006949">
    <property type="entry name" value="Barrel_Baseplate_J-like"/>
</dbReference>
<evidence type="ECO:0000256" key="3">
    <source>
        <dbReference type="ARBA" id="ARBA00022741"/>
    </source>
</evidence>
<dbReference type="SUPFAM" id="SSF56112">
    <property type="entry name" value="Protein kinase-like (PK-like)"/>
    <property type="match status" value="1"/>
</dbReference>
<dbReference type="AlphaFoldDB" id="A0A328VCW4"/>
<gene>
    <name evidence="9" type="ORF">A4R35_04020</name>
</gene>
<dbReference type="InterPro" id="IPR008271">
    <property type="entry name" value="Ser/Thr_kinase_AS"/>
</dbReference>
<dbReference type="EMBL" id="MCIF01000002">
    <property type="protein sequence ID" value="RAQ94689.1"/>
    <property type="molecule type" value="Genomic_DNA"/>
</dbReference>
<comment type="caution">
    <text evidence="9">The sequence shown here is derived from an EMBL/GenBank/DDBJ whole genome shotgun (WGS) entry which is preliminary data.</text>
</comment>
<dbReference type="PANTHER" id="PTHR43289:SF6">
    <property type="entry name" value="SERINE_THREONINE-PROTEIN KINASE NEKL-3"/>
    <property type="match status" value="1"/>
</dbReference>
<organism evidence="9 10">
    <name type="scientific">Thermogemmatispora tikiterensis</name>
    <dbReference type="NCBI Taxonomy" id="1825093"/>
    <lineage>
        <taxon>Bacteria</taxon>
        <taxon>Bacillati</taxon>
        <taxon>Chloroflexota</taxon>
        <taxon>Ktedonobacteria</taxon>
        <taxon>Thermogemmatisporales</taxon>
        <taxon>Thermogemmatisporaceae</taxon>
        <taxon>Thermogemmatispora</taxon>
    </lineage>
</organism>
<dbReference type="PROSITE" id="PS50011">
    <property type="entry name" value="PROTEIN_KINASE_DOM"/>
    <property type="match status" value="1"/>
</dbReference>
<evidence type="ECO:0000313" key="10">
    <source>
        <dbReference type="Proteomes" id="UP000248706"/>
    </source>
</evidence>
<dbReference type="Gene3D" id="1.10.510.10">
    <property type="entry name" value="Transferase(Phosphotransferase) domain 1"/>
    <property type="match status" value="1"/>
</dbReference>